<keyword evidence="11" id="KW-1185">Reference proteome</keyword>
<comment type="subcellular location">
    <subcellularLocation>
        <location evidence="2">Cytoplasm</location>
    </subcellularLocation>
</comment>
<dbReference type="Proteomes" id="UP000719942">
    <property type="component" value="Unassembled WGS sequence"/>
</dbReference>
<reference evidence="10 11" key="1">
    <citation type="submission" date="2021-03" db="EMBL/GenBank/DDBJ databases">
        <title>Caproiciproducens sp. nov. isolated from feces of cow.</title>
        <authorList>
            <person name="Choi J.-Y."/>
        </authorList>
    </citation>
    <scope>NUCLEOTIDE SEQUENCE [LARGE SCALE GENOMIC DNA]</scope>
    <source>
        <strain evidence="10 11">AGMB10547</strain>
    </source>
</reference>
<dbReference type="PANTHER" id="PTHR34982:SF1">
    <property type="entry name" value="FLAGELLAR ASSEMBLY PROTEIN FLIH"/>
    <property type="match status" value="1"/>
</dbReference>
<name>A0ABS7DRA3_9FIRM</name>
<organism evidence="10 11">
    <name type="scientific">Caproiciproducens faecalis</name>
    <dbReference type="NCBI Taxonomy" id="2820301"/>
    <lineage>
        <taxon>Bacteria</taxon>
        <taxon>Bacillati</taxon>
        <taxon>Bacillota</taxon>
        <taxon>Clostridia</taxon>
        <taxon>Eubacteriales</taxon>
        <taxon>Acutalibacteraceae</taxon>
        <taxon>Caproiciproducens</taxon>
    </lineage>
</organism>
<evidence type="ECO:0000256" key="1">
    <source>
        <dbReference type="ARBA" id="ARBA00003041"/>
    </source>
</evidence>
<feature type="domain" description="Flagellar assembly protein FliH/Type III secretion system HrpE" evidence="9">
    <location>
        <begin position="126"/>
        <end position="254"/>
    </location>
</feature>
<keyword evidence="8" id="KW-1006">Bacterial flagellum protein export</keyword>
<dbReference type="EMBL" id="JAGFNZ010000004">
    <property type="protein sequence ID" value="MBW7573350.1"/>
    <property type="molecule type" value="Genomic_DNA"/>
</dbReference>
<keyword evidence="4" id="KW-0813">Transport</keyword>
<sequence length="261" mass="29157">MPNVIKASQYVAVKNGSVFPANNGGIPQTPDSSLQEDQHRQIVNEAFQKAQQIIEAAQTFSMNKVRESTQQMNQEAAQVLVQSREEGYGRGFADGKREGKELGYQEGYEEGRQSGLQKAEEENQAVAAELSQMLNTVETMKAEILRKYEADIKKLAVSIAEKVIRRELSMNEKAMQSIITNAVDAYRNQEWVRIFVSPNTKALLQNVDKTIVQALSDVSDSIKIEVSPDMNDGDCIIEMPDRKIDAGMNTQMNNIKQALQI</sequence>
<evidence type="ECO:0000256" key="3">
    <source>
        <dbReference type="ARBA" id="ARBA00006602"/>
    </source>
</evidence>
<dbReference type="Pfam" id="PF02108">
    <property type="entry name" value="FliH"/>
    <property type="match status" value="1"/>
</dbReference>
<dbReference type="PRINTS" id="PR01003">
    <property type="entry name" value="FLGFLIH"/>
</dbReference>
<comment type="function">
    <text evidence="1">Needed for flagellar regrowth and assembly.</text>
</comment>
<dbReference type="InterPro" id="IPR018035">
    <property type="entry name" value="Flagellar_FliH/T3SS_HrpE"/>
</dbReference>
<proteinExistence type="inferred from homology"/>
<keyword evidence="7" id="KW-0653">Protein transport</keyword>
<gene>
    <name evidence="10" type="ORF">J5W02_11070</name>
</gene>
<dbReference type="PANTHER" id="PTHR34982">
    <property type="entry name" value="YOP PROTEINS TRANSLOCATION PROTEIN L"/>
    <property type="match status" value="1"/>
</dbReference>
<evidence type="ECO:0000259" key="9">
    <source>
        <dbReference type="Pfam" id="PF02108"/>
    </source>
</evidence>
<evidence type="ECO:0000313" key="10">
    <source>
        <dbReference type="EMBL" id="MBW7573350.1"/>
    </source>
</evidence>
<keyword evidence="5" id="KW-0963">Cytoplasm</keyword>
<evidence type="ECO:0000256" key="7">
    <source>
        <dbReference type="ARBA" id="ARBA00022927"/>
    </source>
</evidence>
<evidence type="ECO:0000256" key="8">
    <source>
        <dbReference type="ARBA" id="ARBA00023225"/>
    </source>
</evidence>
<evidence type="ECO:0000256" key="4">
    <source>
        <dbReference type="ARBA" id="ARBA00022448"/>
    </source>
</evidence>
<evidence type="ECO:0000256" key="2">
    <source>
        <dbReference type="ARBA" id="ARBA00004496"/>
    </source>
</evidence>
<evidence type="ECO:0000256" key="5">
    <source>
        <dbReference type="ARBA" id="ARBA00022490"/>
    </source>
</evidence>
<protein>
    <recommendedName>
        <fullName evidence="9">Flagellar assembly protein FliH/Type III secretion system HrpE domain-containing protein</fullName>
    </recommendedName>
</protein>
<evidence type="ECO:0000313" key="11">
    <source>
        <dbReference type="Proteomes" id="UP000719942"/>
    </source>
</evidence>
<dbReference type="InterPro" id="IPR051472">
    <property type="entry name" value="T3SS_Stator/FliH"/>
</dbReference>
<comment type="caution">
    <text evidence="10">The sequence shown here is derived from an EMBL/GenBank/DDBJ whole genome shotgun (WGS) entry which is preliminary data.</text>
</comment>
<dbReference type="InterPro" id="IPR000563">
    <property type="entry name" value="Flag_FliH"/>
</dbReference>
<keyword evidence="6" id="KW-1005">Bacterial flagellum biogenesis</keyword>
<evidence type="ECO:0000256" key="6">
    <source>
        <dbReference type="ARBA" id="ARBA00022795"/>
    </source>
</evidence>
<accession>A0ABS7DRA3</accession>
<dbReference type="RefSeq" id="WP_219965754.1">
    <property type="nucleotide sequence ID" value="NZ_JAGFNZ010000004.1"/>
</dbReference>
<comment type="similarity">
    <text evidence="3">Belongs to the FliH family.</text>
</comment>